<evidence type="ECO:0000313" key="3">
    <source>
        <dbReference type="EMBL" id="GEU74005.1"/>
    </source>
</evidence>
<reference evidence="3" key="1">
    <citation type="journal article" date="2019" name="Sci. Rep.">
        <title>Draft genome of Tanacetum cinerariifolium, the natural source of mosquito coil.</title>
        <authorList>
            <person name="Yamashiro T."/>
            <person name="Shiraishi A."/>
            <person name="Satake H."/>
            <person name="Nakayama K."/>
        </authorList>
    </citation>
    <scope>NUCLEOTIDE SEQUENCE</scope>
</reference>
<feature type="region of interest" description="Disordered" evidence="2">
    <location>
        <begin position="397"/>
        <end position="422"/>
    </location>
</feature>
<sequence length="549" mass="62079">MAYTTSSSSSLQVQIMRLVHYKKNEAVFTEKIIVLNLEVKLRDKVLAEYTTNLEKAEKERAELKLILEKLQNSSKSLNTLLDSQVSDKSKAGLAYKELMPENFVNSELHAPKRDMRLIGEHFESEYVNVSTLSSSDVKTIDHKGVFSTEEPKPVRKNRFGPLVIEDWHSNDDSEDKLSPTVKVNTAKEKVVVNAVKGNGFNAVKASACWEWRPKQNVLDHVSKHNNESMTLERLYYIDAQSRSKSGIVRIKRLLSVVEVTAGYGYYCSQSKDNKLKKRVLKNTNVKSTSTNVRKFSSNDSIVSNKRNSMNSNVCQSNTNVLKAKTVNAVNDGLNIVYVSCGKDVFMLSHEKCVARYAFSIDSMVKKALFTSLVAAKSKNLRATSVVGKSKFSVSKTPTATNKAPQIVPSSEEPVANEQTTPVSTENINEPIQEDVAAFDGINFYNPFHYPVLEVVESSLTFQDPSNMHEFYQTHRSTNKRTKNHPIEQVIGDPSKHVMERRRLYIDAEMCMYKLTVSTTKPKNKKEAMLDHSWIESMQDEQNQFKCLDV</sequence>
<dbReference type="EMBL" id="BKCJ010006799">
    <property type="protein sequence ID" value="GEU74005.1"/>
    <property type="molecule type" value="Genomic_DNA"/>
</dbReference>
<protein>
    <recommendedName>
        <fullName evidence="4">Gag-Pol polyprotein</fullName>
    </recommendedName>
</protein>
<proteinExistence type="predicted"/>
<evidence type="ECO:0000256" key="1">
    <source>
        <dbReference type="SAM" id="Coils"/>
    </source>
</evidence>
<name>A0A6L2MNX1_TANCI</name>
<evidence type="ECO:0000256" key="2">
    <source>
        <dbReference type="SAM" id="MobiDB-lite"/>
    </source>
</evidence>
<gene>
    <name evidence="3" type="ORF">Tci_045983</name>
</gene>
<comment type="caution">
    <text evidence="3">The sequence shown here is derived from an EMBL/GenBank/DDBJ whole genome shotgun (WGS) entry which is preliminary data.</text>
</comment>
<organism evidence="3">
    <name type="scientific">Tanacetum cinerariifolium</name>
    <name type="common">Dalmatian daisy</name>
    <name type="synonym">Chrysanthemum cinerariifolium</name>
    <dbReference type="NCBI Taxonomy" id="118510"/>
    <lineage>
        <taxon>Eukaryota</taxon>
        <taxon>Viridiplantae</taxon>
        <taxon>Streptophyta</taxon>
        <taxon>Embryophyta</taxon>
        <taxon>Tracheophyta</taxon>
        <taxon>Spermatophyta</taxon>
        <taxon>Magnoliopsida</taxon>
        <taxon>eudicotyledons</taxon>
        <taxon>Gunneridae</taxon>
        <taxon>Pentapetalae</taxon>
        <taxon>asterids</taxon>
        <taxon>campanulids</taxon>
        <taxon>Asterales</taxon>
        <taxon>Asteraceae</taxon>
        <taxon>Asteroideae</taxon>
        <taxon>Anthemideae</taxon>
        <taxon>Anthemidinae</taxon>
        <taxon>Tanacetum</taxon>
    </lineage>
</organism>
<feature type="coiled-coil region" evidence="1">
    <location>
        <begin position="46"/>
        <end position="73"/>
    </location>
</feature>
<dbReference type="AlphaFoldDB" id="A0A6L2MNX1"/>
<evidence type="ECO:0008006" key="4">
    <source>
        <dbReference type="Google" id="ProtNLM"/>
    </source>
</evidence>
<accession>A0A6L2MNX1</accession>
<keyword evidence="1" id="KW-0175">Coiled coil</keyword>